<name>A0ABP7A6S5_9MICO</name>
<reference evidence="2" key="1">
    <citation type="journal article" date="2019" name="Int. J. Syst. Evol. Microbiol.">
        <title>The Global Catalogue of Microorganisms (GCM) 10K type strain sequencing project: providing services to taxonomists for standard genome sequencing and annotation.</title>
        <authorList>
            <consortium name="The Broad Institute Genomics Platform"/>
            <consortium name="The Broad Institute Genome Sequencing Center for Infectious Disease"/>
            <person name="Wu L."/>
            <person name="Ma J."/>
        </authorList>
    </citation>
    <scope>NUCLEOTIDE SEQUENCE [LARGE SCALE GENOMIC DNA]</scope>
    <source>
        <strain evidence="2">JCM 16544</strain>
    </source>
</reference>
<evidence type="ECO:0000313" key="1">
    <source>
        <dbReference type="EMBL" id="GAA3625943.1"/>
    </source>
</evidence>
<dbReference type="Proteomes" id="UP001501697">
    <property type="component" value="Unassembled WGS sequence"/>
</dbReference>
<dbReference type="RefSeq" id="WP_344736318.1">
    <property type="nucleotide sequence ID" value="NZ_BAAAYU010000001.1"/>
</dbReference>
<evidence type="ECO:0000313" key="2">
    <source>
        <dbReference type="Proteomes" id="UP001501697"/>
    </source>
</evidence>
<accession>A0ABP7A6S5</accession>
<keyword evidence="2" id="KW-1185">Reference proteome</keyword>
<sequence length="104" mass="11952">MDVDALVEKINHELALVSYHDKELVEFSRDQEGDETYRAWEVTGTLSGGRRVKLEFRDYYEGPSANRYAVWLYDAESGEPMGRGNGGPSWQDAIDIYQWRGIFA</sequence>
<comment type="caution">
    <text evidence="1">The sequence shown here is derived from an EMBL/GenBank/DDBJ whole genome shotgun (WGS) entry which is preliminary data.</text>
</comment>
<gene>
    <name evidence="1" type="ORF">GCM10022200_05370</name>
</gene>
<proteinExistence type="predicted"/>
<dbReference type="EMBL" id="BAAAYU010000001">
    <property type="protein sequence ID" value="GAA3625943.1"/>
    <property type="molecule type" value="Genomic_DNA"/>
</dbReference>
<organism evidence="1 2">
    <name type="scientific">Microbacterium awajiense</name>
    <dbReference type="NCBI Taxonomy" id="415214"/>
    <lineage>
        <taxon>Bacteria</taxon>
        <taxon>Bacillati</taxon>
        <taxon>Actinomycetota</taxon>
        <taxon>Actinomycetes</taxon>
        <taxon>Micrococcales</taxon>
        <taxon>Microbacteriaceae</taxon>
        <taxon>Microbacterium</taxon>
    </lineage>
</organism>
<protein>
    <submittedName>
        <fullName evidence="1">Uncharacterized protein</fullName>
    </submittedName>
</protein>